<protein>
    <submittedName>
        <fullName evidence="2">Uncharacterized protein</fullName>
    </submittedName>
</protein>
<evidence type="ECO:0000313" key="3">
    <source>
        <dbReference type="Proteomes" id="UP000029643"/>
    </source>
</evidence>
<comment type="caution">
    <text evidence="2">The sequence shown here is derived from an EMBL/GenBank/DDBJ whole genome shotgun (WGS) entry which is preliminary data.</text>
</comment>
<dbReference type="Proteomes" id="UP000029644">
    <property type="component" value="Unassembled WGS sequence"/>
</dbReference>
<evidence type="ECO:0000313" key="1">
    <source>
        <dbReference type="EMBL" id="GAL62831.1"/>
    </source>
</evidence>
<organism evidence="2 3">
    <name type="scientific">Algibacter lectus</name>
    <dbReference type="NCBI Taxonomy" id="221126"/>
    <lineage>
        <taxon>Bacteria</taxon>
        <taxon>Pseudomonadati</taxon>
        <taxon>Bacteroidota</taxon>
        <taxon>Flavobacteriia</taxon>
        <taxon>Flavobacteriales</taxon>
        <taxon>Flavobacteriaceae</taxon>
        <taxon>Algibacter</taxon>
    </lineage>
</organism>
<dbReference type="EMBL" id="BBNU01000007">
    <property type="protein sequence ID" value="GAL79678.1"/>
    <property type="molecule type" value="Genomic_DNA"/>
</dbReference>
<accession>A0A090WTX1</accession>
<name>A0A090WTX1_9FLAO</name>
<evidence type="ECO:0000313" key="4">
    <source>
        <dbReference type="Proteomes" id="UP000029644"/>
    </source>
</evidence>
<dbReference type="Proteomes" id="UP000029643">
    <property type="component" value="Unassembled WGS sequence"/>
</dbReference>
<sequence length="37" mass="4444">MILNFKVICLFTSKLRLGWDDFKTVLQVPLFVLYLRL</sequence>
<reference evidence="2 4" key="1">
    <citation type="journal article" date="2014" name="Genome Announc.">
        <title>Draft Genome Sequences of Marine Flavobacterium Algibacter lectus Strains SS8 and NR4.</title>
        <authorList>
            <person name="Takatani N."/>
            <person name="Nakanishi M."/>
            <person name="Meirelles P."/>
            <person name="Mino S."/>
            <person name="Suda W."/>
            <person name="Oshima K."/>
            <person name="Hattori M."/>
            <person name="Ohkuma M."/>
            <person name="Hosokawa M."/>
            <person name="Miyashita K."/>
            <person name="Thompson F.L."/>
            <person name="Niwa A."/>
            <person name="Sawabe T."/>
            <person name="Sawabe T."/>
        </authorList>
    </citation>
    <scope>NUCLEOTIDE SEQUENCE [LARGE SCALE GENOMIC DNA]</scope>
    <source>
        <strain evidence="2">JCM 19274</strain>
        <strain evidence="1 4">JCM 19300</strain>
    </source>
</reference>
<proteinExistence type="predicted"/>
<dbReference type="EMBL" id="BBNQ01000008">
    <property type="protein sequence ID" value="GAL62831.1"/>
    <property type="molecule type" value="Genomic_DNA"/>
</dbReference>
<gene>
    <name evidence="2" type="ORF">JCM19274_3090</name>
    <name evidence="1" type="ORF">JCM19300_3399</name>
</gene>
<dbReference type="AlphaFoldDB" id="A0A090WTX1"/>
<evidence type="ECO:0000313" key="2">
    <source>
        <dbReference type="EMBL" id="GAL79678.1"/>
    </source>
</evidence>